<dbReference type="Proteomes" id="UP000677244">
    <property type="component" value="Unassembled WGS sequence"/>
</dbReference>
<dbReference type="SUPFAM" id="SSF49464">
    <property type="entry name" value="Carboxypeptidase regulatory domain-like"/>
    <property type="match status" value="1"/>
</dbReference>
<dbReference type="EMBL" id="JAGHKO010000005">
    <property type="protein sequence ID" value="MBO9203047.1"/>
    <property type="molecule type" value="Genomic_DNA"/>
</dbReference>
<keyword evidence="4" id="KW-0812">Transmembrane</keyword>
<keyword evidence="2" id="KW-0813">Transport</keyword>
<evidence type="ECO:0000256" key="5">
    <source>
        <dbReference type="ARBA" id="ARBA00022729"/>
    </source>
</evidence>
<feature type="domain" description="TonB-dependent receptor plug" evidence="9">
    <location>
        <begin position="138"/>
        <end position="208"/>
    </location>
</feature>
<dbReference type="InterPro" id="IPR037066">
    <property type="entry name" value="Plug_dom_sf"/>
</dbReference>
<dbReference type="Gene3D" id="2.170.130.10">
    <property type="entry name" value="TonB-dependent receptor, plug domain"/>
    <property type="match status" value="1"/>
</dbReference>
<comment type="subcellular location">
    <subcellularLocation>
        <location evidence="1">Cell outer membrane</location>
        <topology evidence="1">Multi-pass membrane protein</topology>
    </subcellularLocation>
</comment>
<dbReference type="InterPro" id="IPR039426">
    <property type="entry name" value="TonB-dep_rcpt-like"/>
</dbReference>
<dbReference type="SUPFAM" id="SSF56935">
    <property type="entry name" value="Porins"/>
    <property type="match status" value="1"/>
</dbReference>
<dbReference type="Gene3D" id="2.60.40.1120">
    <property type="entry name" value="Carboxypeptidase-like, regulatory domain"/>
    <property type="match status" value="1"/>
</dbReference>
<name>A0ABS3YYN9_9BACT</name>
<evidence type="ECO:0000256" key="1">
    <source>
        <dbReference type="ARBA" id="ARBA00004571"/>
    </source>
</evidence>
<evidence type="ECO:0000256" key="8">
    <source>
        <dbReference type="SAM" id="SignalP"/>
    </source>
</evidence>
<dbReference type="PANTHER" id="PTHR30069:SF29">
    <property type="entry name" value="HEMOGLOBIN AND HEMOGLOBIN-HAPTOGLOBIN-BINDING PROTEIN 1-RELATED"/>
    <property type="match status" value="1"/>
</dbReference>
<feature type="signal peptide" evidence="8">
    <location>
        <begin position="1"/>
        <end position="23"/>
    </location>
</feature>
<evidence type="ECO:0000256" key="3">
    <source>
        <dbReference type="ARBA" id="ARBA00022452"/>
    </source>
</evidence>
<dbReference type="Gene3D" id="2.40.170.20">
    <property type="entry name" value="TonB-dependent receptor, beta-barrel domain"/>
    <property type="match status" value="1"/>
</dbReference>
<dbReference type="RefSeq" id="WP_209141102.1">
    <property type="nucleotide sequence ID" value="NZ_JAGHKO010000005.1"/>
</dbReference>
<keyword evidence="7" id="KW-0998">Cell outer membrane</keyword>
<evidence type="ECO:0000259" key="9">
    <source>
        <dbReference type="Pfam" id="PF07715"/>
    </source>
</evidence>
<keyword evidence="6" id="KW-0472">Membrane</keyword>
<evidence type="ECO:0000256" key="7">
    <source>
        <dbReference type="ARBA" id="ARBA00023237"/>
    </source>
</evidence>
<evidence type="ECO:0000313" key="11">
    <source>
        <dbReference type="Proteomes" id="UP000677244"/>
    </source>
</evidence>
<dbReference type="InterPro" id="IPR008969">
    <property type="entry name" value="CarboxyPept-like_regulatory"/>
</dbReference>
<gene>
    <name evidence="10" type="ORF">J7I42_22335</name>
</gene>
<dbReference type="PANTHER" id="PTHR30069">
    <property type="entry name" value="TONB-DEPENDENT OUTER MEMBRANE RECEPTOR"/>
    <property type="match status" value="1"/>
</dbReference>
<evidence type="ECO:0000256" key="4">
    <source>
        <dbReference type="ARBA" id="ARBA00022692"/>
    </source>
</evidence>
<organism evidence="10 11">
    <name type="scientific">Niastella soli</name>
    <dbReference type="NCBI Taxonomy" id="2821487"/>
    <lineage>
        <taxon>Bacteria</taxon>
        <taxon>Pseudomonadati</taxon>
        <taxon>Bacteroidota</taxon>
        <taxon>Chitinophagia</taxon>
        <taxon>Chitinophagales</taxon>
        <taxon>Chitinophagaceae</taxon>
        <taxon>Niastella</taxon>
    </lineage>
</organism>
<proteinExistence type="predicted"/>
<keyword evidence="11" id="KW-1185">Reference proteome</keyword>
<dbReference type="Pfam" id="PF07715">
    <property type="entry name" value="Plug"/>
    <property type="match status" value="1"/>
</dbReference>
<keyword evidence="3" id="KW-1134">Transmembrane beta strand</keyword>
<accession>A0ABS3YYN9</accession>
<dbReference type="Pfam" id="PF13715">
    <property type="entry name" value="CarbopepD_reg_2"/>
    <property type="match status" value="1"/>
</dbReference>
<protein>
    <submittedName>
        <fullName evidence="10">TonB-dependent receptor</fullName>
    </submittedName>
</protein>
<evidence type="ECO:0000313" key="10">
    <source>
        <dbReference type="EMBL" id="MBO9203047.1"/>
    </source>
</evidence>
<dbReference type="InterPro" id="IPR036942">
    <property type="entry name" value="Beta-barrel_TonB_sf"/>
</dbReference>
<comment type="caution">
    <text evidence="10">The sequence shown here is derived from an EMBL/GenBank/DDBJ whole genome shotgun (WGS) entry which is preliminary data.</text>
</comment>
<keyword evidence="10" id="KW-0675">Receptor</keyword>
<sequence>MEIQIRKSLLPLLLLFACYNLQAQVHITGHVYYQQKSLQNASVKLNGRKTYQQVTDSTGYFSFSSLPQETYRLEVTYVSCAPYEITFTVLKDTSLQILLDTKNNTLKEVTIFSGKPLSPSANIELSHEEIVRKGSVLGETNIYEALQKQAGIIHTSELNSGLFVRGFNSGNTAMLLDGINTFSGNHLLGIYPPVNADAFENIQLLKDNIHPKYNGYLASYLLLETENNVPDSVHTNAELGILTSKLGVQVPLVKNKLGIISNIRRSYFDLISNTYNSFNKNKRDYSPLPSYGFYDWNNTIILDSKAGLFKINTFNSSDRLNMDNAQLYLDAIWKNCTIGINWQYRLTDKLNMKINAGISDYQAKVSYKSLGRQLKNGITESTVAVDMHWTAAKSFYLDYGVYMKASKLKMSSLTLADADSMENSISINKPANNIGTYISGNISLSHDLQLKLGTNINRYSSNKEFYNIAPSLNLIYNKYKQGVLVSISRQLQFSHLYVPTGIQLPINIWYPSVQNAPPEDAWHFATTFSSVSGRKIKGSISVYYILLANQTEFLDKNYFSSLDFKTTQGSGSSRGIEFNLTYNSKTLQMEGHYTYGKSTCHFPGINGGKEYSLPYDIRHKADFSLLWQFKPQWSFSLSQYVQSGSIITMPTGLYIHQNVDVSHGDLQPVPVYTERNNYRMPLNHRMDISVKHTFNVKNVSCSWNGGFYNVYAYQNPYFVYFVTEKKENGDKYLQAKTKSILPLVPFISIKAAF</sequence>
<feature type="chain" id="PRO_5046385621" evidence="8">
    <location>
        <begin position="24"/>
        <end position="753"/>
    </location>
</feature>
<dbReference type="InterPro" id="IPR012910">
    <property type="entry name" value="Plug_dom"/>
</dbReference>
<evidence type="ECO:0000256" key="6">
    <source>
        <dbReference type="ARBA" id="ARBA00023136"/>
    </source>
</evidence>
<keyword evidence="5 8" id="KW-0732">Signal</keyword>
<evidence type="ECO:0000256" key="2">
    <source>
        <dbReference type="ARBA" id="ARBA00022448"/>
    </source>
</evidence>
<dbReference type="PROSITE" id="PS51257">
    <property type="entry name" value="PROKAR_LIPOPROTEIN"/>
    <property type="match status" value="1"/>
</dbReference>
<reference evidence="10 11" key="1">
    <citation type="submission" date="2021-03" db="EMBL/GenBank/DDBJ databases">
        <title>Assistant Professor.</title>
        <authorList>
            <person name="Huq M.A."/>
        </authorList>
    </citation>
    <scope>NUCLEOTIDE SEQUENCE [LARGE SCALE GENOMIC DNA]</scope>
    <source>
        <strain evidence="10 11">MAH-29</strain>
    </source>
</reference>